<dbReference type="PANTHER" id="PTHR24136">
    <property type="entry name" value="SOWAH (DROSOPHILA) HOMOLOG"/>
    <property type="match status" value="1"/>
</dbReference>
<dbReference type="InterPro" id="IPR051573">
    <property type="entry name" value="Ankyrin-SOCS_box_domain"/>
</dbReference>
<evidence type="ECO:0000256" key="4">
    <source>
        <dbReference type="SAM" id="SignalP"/>
    </source>
</evidence>
<dbReference type="Pfam" id="PF00023">
    <property type="entry name" value="Ank"/>
    <property type="match status" value="1"/>
</dbReference>
<comment type="caution">
    <text evidence="5">The sequence shown here is derived from an EMBL/GenBank/DDBJ whole genome shotgun (WGS) entry which is preliminary data.</text>
</comment>
<dbReference type="PRINTS" id="PR01415">
    <property type="entry name" value="ANKYRIN"/>
</dbReference>
<feature type="chain" id="PRO_5046985582" evidence="4">
    <location>
        <begin position="25"/>
        <end position="182"/>
    </location>
</feature>
<evidence type="ECO:0000256" key="3">
    <source>
        <dbReference type="PROSITE-ProRule" id="PRU00023"/>
    </source>
</evidence>
<keyword evidence="1" id="KW-0677">Repeat</keyword>
<feature type="signal peptide" evidence="4">
    <location>
        <begin position="1"/>
        <end position="24"/>
    </location>
</feature>
<evidence type="ECO:0000313" key="5">
    <source>
        <dbReference type="EMBL" id="MEM0542593.1"/>
    </source>
</evidence>
<evidence type="ECO:0000256" key="1">
    <source>
        <dbReference type="ARBA" id="ARBA00022737"/>
    </source>
</evidence>
<dbReference type="PROSITE" id="PS50297">
    <property type="entry name" value="ANK_REP_REGION"/>
    <property type="match status" value="3"/>
</dbReference>
<keyword evidence="6" id="KW-1185">Reference proteome</keyword>
<dbReference type="RefSeq" id="WP_342695799.1">
    <property type="nucleotide sequence ID" value="NZ_JBCGDO010000008.1"/>
</dbReference>
<evidence type="ECO:0000313" key="6">
    <source>
        <dbReference type="Proteomes" id="UP001460072"/>
    </source>
</evidence>
<keyword evidence="2 3" id="KW-0040">ANK repeat</keyword>
<dbReference type="PROSITE" id="PS50088">
    <property type="entry name" value="ANK_REPEAT"/>
    <property type="match status" value="3"/>
</dbReference>
<proteinExistence type="predicted"/>
<keyword evidence="4" id="KW-0732">Signal</keyword>
<sequence>MKFINLEKIAVLFCLFLLVQLANAQENYDVFDVARKGTLEQAREILKSNPKAFTILNEDGYSPLTLACYRGNNEVAKLLIDYKCNINGVSKMGTPLMAAIFKSNTEIAKYLIENNADLSIEDANGTSALIYATNAQNYEIVSLLIKAGADCNKKDKRGKSALDSAILLDDDKLIETLKNKKL</sequence>
<feature type="repeat" description="ANK" evidence="3">
    <location>
        <begin position="124"/>
        <end position="156"/>
    </location>
</feature>
<name>A0ABU9N500_9FLAO</name>
<protein>
    <submittedName>
        <fullName evidence="5">Ankyrin repeat domain-containing protein</fullName>
    </submittedName>
</protein>
<dbReference type="InterPro" id="IPR002110">
    <property type="entry name" value="Ankyrin_rpt"/>
</dbReference>
<feature type="repeat" description="ANK" evidence="3">
    <location>
        <begin position="59"/>
        <end position="91"/>
    </location>
</feature>
<dbReference type="InterPro" id="IPR036770">
    <property type="entry name" value="Ankyrin_rpt-contain_sf"/>
</dbReference>
<dbReference type="Proteomes" id="UP001460072">
    <property type="component" value="Unassembled WGS sequence"/>
</dbReference>
<dbReference type="Gene3D" id="1.25.40.20">
    <property type="entry name" value="Ankyrin repeat-containing domain"/>
    <property type="match status" value="1"/>
</dbReference>
<organism evidence="5 6">
    <name type="scientific">Flavobacterium aureirubrum</name>
    <dbReference type="NCBI Taxonomy" id="3133147"/>
    <lineage>
        <taxon>Bacteria</taxon>
        <taxon>Pseudomonadati</taxon>
        <taxon>Bacteroidota</taxon>
        <taxon>Flavobacteriia</taxon>
        <taxon>Flavobacteriales</taxon>
        <taxon>Flavobacteriaceae</taxon>
        <taxon>Flavobacterium</taxon>
    </lineage>
</organism>
<reference evidence="5 6" key="1">
    <citation type="submission" date="2024-03" db="EMBL/GenBank/DDBJ databases">
        <title>Two novel species of the genus Flavobacterium exhibiting potentially degradation of complex polysaccharides.</title>
        <authorList>
            <person name="Lian X."/>
        </authorList>
    </citation>
    <scope>NUCLEOTIDE SEQUENCE [LARGE SCALE GENOMIC DNA]</scope>
    <source>
        <strain evidence="6">j3</strain>
    </source>
</reference>
<dbReference type="PANTHER" id="PTHR24136:SF15">
    <property type="entry name" value="ANK_REP_REGION DOMAIN-CONTAINING PROTEIN"/>
    <property type="match status" value="1"/>
</dbReference>
<dbReference type="SUPFAM" id="SSF48403">
    <property type="entry name" value="Ankyrin repeat"/>
    <property type="match status" value="1"/>
</dbReference>
<gene>
    <name evidence="5" type="ORF">WFZ85_08180</name>
</gene>
<dbReference type="EMBL" id="JBCGDO010000008">
    <property type="protein sequence ID" value="MEM0542593.1"/>
    <property type="molecule type" value="Genomic_DNA"/>
</dbReference>
<dbReference type="Pfam" id="PF12796">
    <property type="entry name" value="Ank_2"/>
    <property type="match status" value="1"/>
</dbReference>
<accession>A0ABU9N500</accession>
<dbReference type="SMART" id="SM00248">
    <property type="entry name" value="ANK"/>
    <property type="match status" value="3"/>
</dbReference>
<evidence type="ECO:0000256" key="2">
    <source>
        <dbReference type="ARBA" id="ARBA00023043"/>
    </source>
</evidence>
<feature type="repeat" description="ANK" evidence="3">
    <location>
        <begin position="91"/>
        <end position="123"/>
    </location>
</feature>